<dbReference type="EC" id="3.1.4.-" evidence="2"/>
<dbReference type="PANTHER" id="PTHR11124">
    <property type="entry name" value="VACUOLAR SORTING PROTEIN VPS29"/>
    <property type="match status" value="1"/>
</dbReference>
<comment type="similarity">
    <text evidence="1 2">Belongs to the metallophosphoesterase superfamily. YfcE family.</text>
</comment>
<evidence type="ECO:0000313" key="5">
    <source>
        <dbReference type="Proteomes" id="UP000278804"/>
    </source>
</evidence>
<keyword evidence="5" id="KW-1185">Reference proteome</keyword>
<dbReference type="InterPro" id="IPR000979">
    <property type="entry name" value="Phosphodiesterase_MJ0936/Vps29"/>
</dbReference>
<sequence length="156" mass="17716">MTEIIVCSDNHGKKKVLDAILQNYPHADAYIHCGDNELDLESMKPFHAVTGNNDTFYKYPESLVIEVKGTRIFVAHGHLMRYRHIEEDIIALAKEHRCTIACYGHTHVPVVKDVDGILLINPGSLYYNRDGSPTCFAKITITDDKVTVEELFERDL</sequence>
<dbReference type="NCBIfam" id="TIGR00040">
    <property type="entry name" value="yfcE"/>
    <property type="match status" value="1"/>
</dbReference>
<evidence type="ECO:0000313" key="4">
    <source>
        <dbReference type="EMBL" id="AZK44134.1"/>
    </source>
</evidence>
<name>A0A3S8RMF0_9FIRM</name>
<accession>A0A3S8RMF0</accession>
<evidence type="ECO:0000256" key="1">
    <source>
        <dbReference type="ARBA" id="ARBA00008950"/>
    </source>
</evidence>
<evidence type="ECO:0000259" key="3">
    <source>
        <dbReference type="Pfam" id="PF12850"/>
    </source>
</evidence>
<organism evidence="4 5">
    <name type="scientific">Erysipelothrix piscisicarius</name>
    <dbReference type="NCBI Taxonomy" id="2485784"/>
    <lineage>
        <taxon>Bacteria</taxon>
        <taxon>Bacillati</taxon>
        <taxon>Bacillota</taxon>
        <taxon>Erysipelotrichia</taxon>
        <taxon>Erysipelotrichales</taxon>
        <taxon>Erysipelotrichaceae</taxon>
        <taxon>Erysipelothrix</taxon>
    </lineage>
</organism>
<comment type="cofactor">
    <cofactor evidence="2">
        <name>a divalent metal cation</name>
        <dbReference type="ChEBI" id="CHEBI:60240"/>
    </cofactor>
</comment>
<dbReference type="KEGG" id="eri:EEI45_04665"/>
<dbReference type="SUPFAM" id="SSF56300">
    <property type="entry name" value="Metallo-dependent phosphatases"/>
    <property type="match status" value="1"/>
</dbReference>
<evidence type="ECO:0000256" key="2">
    <source>
        <dbReference type="RuleBase" id="RU362039"/>
    </source>
</evidence>
<dbReference type="InterPro" id="IPR029052">
    <property type="entry name" value="Metallo-depent_PP-like"/>
</dbReference>
<dbReference type="EMBL" id="CP034234">
    <property type="protein sequence ID" value="AZK44134.1"/>
    <property type="molecule type" value="Genomic_DNA"/>
</dbReference>
<dbReference type="Pfam" id="PF12850">
    <property type="entry name" value="Metallophos_2"/>
    <property type="match status" value="1"/>
</dbReference>
<dbReference type="GO" id="GO:0046872">
    <property type="term" value="F:metal ion binding"/>
    <property type="evidence" value="ECO:0007669"/>
    <property type="project" value="UniProtKB-KW"/>
</dbReference>
<keyword evidence="2" id="KW-0479">Metal-binding</keyword>
<dbReference type="GO" id="GO:0016787">
    <property type="term" value="F:hydrolase activity"/>
    <property type="evidence" value="ECO:0007669"/>
    <property type="project" value="UniProtKB-UniRule"/>
</dbReference>
<protein>
    <recommendedName>
        <fullName evidence="2">Phosphoesterase</fullName>
        <ecNumber evidence="2">3.1.4.-</ecNumber>
    </recommendedName>
</protein>
<dbReference type="RefSeq" id="WP_125164317.1">
    <property type="nucleotide sequence ID" value="NZ_CP034234.1"/>
</dbReference>
<dbReference type="Gene3D" id="3.60.21.10">
    <property type="match status" value="1"/>
</dbReference>
<dbReference type="AlphaFoldDB" id="A0A3S8RMF0"/>
<feature type="domain" description="Calcineurin-like phosphoesterase" evidence="3">
    <location>
        <begin position="3"/>
        <end position="143"/>
    </location>
</feature>
<reference evidence="4 5" key="1">
    <citation type="journal article" date="2020" name="Int. J. Syst. Evol. Microbiol.">
        <title>Description of Erysipelothrix piscisicarius sp. nov., an emergent fish pathogen, and assessment of virulence using a tiger barb (Puntigrus tetrazona) infection model.</title>
        <authorList>
            <person name="Pomaranski E.K."/>
            <person name="Griffin M.J."/>
            <person name="Camus A.C."/>
            <person name="Armwood A.R."/>
            <person name="Shelley J."/>
            <person name="Waldbieser G.C."/>
            <person name="LaFrentz B.R."/>
            <person name="Garcia J.C."/>
            <person name="Yanong R."/>
            <person name="Soto E."/>
        </authorList>
    </citation>
    <scope>NUCLEOTIDE SEQUENCE [LARGE SCALE GENOMIC DNA]</scope>
    <source>
        <strain evidence="4 5">15TAL0474</strain>
    </source>
</reference>
<gene>
    <name evidence="4" type="ORF">EEI45_04665</name>
</gene>
<proteinExistence type="inferred from homology"/>
<dbReference type="InterPro" id="IPR024654">
    <property type="entry name" value="Calcineurin-like_PHP_lpxH"/>
</dbReference>
<dbReference type="Proteomes" id="UP000278804">
    <property type="component" value="Chromosome"/>
</dbReference>